<dbReference type="Gramene" id="KQK88108">
    <property type="protein sequence ID" value="KQK88108"/>
    <property type="gene ID" value="SETIT_038235mg"/>
</dbReference>
<evidence type="ECO:0000256" key="1">
    <source>
        <dbReference type="SAM" id="SignalP"/>
    </source>
</evidence>
<dbReference type="AlphaFoldDB" id="K4AH78"/>
<organism evidence="2">
    <name type="scientific">Setaria italica</name>
    <name type="common">Foxtail millet</name>
    <name type="synonym">Panicum italicum</name>
    <dbReference type="NCBI Taxonomy" id="4555"/>
    <lineage>
        <taxon>Eukaryota</taxon>
        <taxon>Viridiplantae</taxon>
        <taxon>Streptophyta</taxon>
        <taxon>Embryophyta</taxon>
        <taxon>Tracheophyta</taxon>
        <taxon>Spermatophyta</taxon>
        <taxon>Magnoliopsida</taxon>
        <taxon>Liliopsida</taxon>
        <taxon>Poales</taxon>
        <taxon>Poaceae</taxon>
        <taxon>PACMAD clade</taxon>
        <taxon>Panicoideae</taxon>
        <taxon>Panicodae</taxon>
        <taxon>Paniceae</taxon>
        <taxon>Cenchrinae</taxon>
        <taxon>Setaria</taxon>
    </lineage>
</organism>
<protein>
    <submittedName>
        <fullName evidence="2 3">Uncharacterized protein</fullName>
    </submittedName>
</protein>
<dbReference type="FunCoup" id="K4AH78">
    <property type="interactions" value="482"/>
</dbReference>
<proteinExistence type="predicted"/>
<reference evidence="3" key="3">
    <citation type="submission" date="2018-08" db="UniProtKB">
        <authorList>
            <consortium name="EnsemblPlants"/>
        </authorList>
    </citation>
    <scope>IDENTIFICATION</scope>
    <source>
        <strain evidence="3">Yugu1</strain>
    </source>
</reference>
<evidence type="ECO:0000313" key="2">
    <source>
        <dbReference type="EMBL" id="RCV41887.1"/>
    </source>
</evidence>
<dbReference type="EMBL" id="AGNK02005484">
    <property type="status" value="NOT_ANNOTATED_CDS"/>
    <property type="molecule type" value="Genomic_DNA"/>
</dbReference>
<name>K4AH78_SETIT</name>
<reference evidence="2 4" key="1">
    <citation type="journal article" date="2012" name="Nat. Biotechnol.">
        <title>Reference genome sequence of the model plant Setaria.</title>
        <authorList>
            <person name="Bennetzen J.L."/>
            <person name="Schmutz J."/>
            <person name="Wang H."/>
            <person name="Percifield R."/>
            <person name="Hawkins J."/>
            <person name="Pontaroli A.C."/>
            <person name="Estep M."/>
            <person name="Feng L."/>
            <person name="Vaughn J.N."/>
            <person name="Grimwood J."/>
            <person name="Jenkins J."/>
            <person name="Barry K."/>
            <person name="Lindquist E."/>
            <person name="Hellsten U."/>
            <person name="Deshpande S."/>
            <person name="Wang X."/>
            <person name="Wu X."/>
            <person name="Mitros T."/>
            <person name="Triplett J."/>
            <person name="Yang X."/>
            <person name="Ye C.Y."/>
            <person name="Mauro-Herrera M."/>
            <person name="Wang L."/>
            <person name="Li P."/>
            <person name="Sharma M."/>
            <person name="Sharma R."/>
            <person name="Ronald P.C."/>
            <person name="Panaud O."/>
            <person name="Kellogg E.A."/>
            <person name="Brutnell T.P."/>
            <person name="Doust A.N."/>
            <person name="Tuskan G.A."/>
            <person name="Rokhsar D."/>
            <person name="Devos K.M."/>
        </authorList>
    </citation>
    <scope>NUCLEOTIDE SEQUENCE [LARGE SCALE GENOMIC DNA]</scope>
    <source>
        <strain evidence="4">cv. Yugu1</strain>
        <strain evidence="2">Yugu1</strain>
    </source>
</reference>
<dbReference type="Proteomes" id="UP000004995">
    <property type="component" value="Unassembled WGS sequence"/>
</dbReference>
<keyword evidence="4" id="KW-1185">Reference proteome</keyword>
<feature type="chain" id="PRO_5010129015" evidence="1">
    <location>
        <begin position="38"/>
        <end position="92"/>
    </location>
</feature>
<keyword evidence="1" id="KW-0732">Signal</keyword>
<feature type="signal peptide" evidence="1">
    <location>
        <begin position="1"/>
        <end position="37"/>
    </location>
</feature>
<dbReference type="EMBL" id="CM003536">
    <property type="protein sequence ID" value="RCV41887.1"/>
    <property type="molecule type" value="Genomic_DNA"/>
</dbReference>
<reference evidence="2" key="2">
    <citation type="submission" date="2015-07" db="EMBL/GenBank/DDBJ databases">
        <authorList>
            <person name="Noorani M."/>
        </authorList>
    </citation>
    <scope>NUCLEOTIDE SEQUENCE</scope>
    <source>
        <strain evidence="2">Yugu1</strain>
    </source>
</reference>
<dbReference type="EnsemblPlants" id="KQK88108">
    <property type="protein sequence ID" value="KQK88108"/>
    <property type="gene ID" value="SETIT_038235mg"/>
</dbReference>
<evidence type="ECO:0000313" key="3">
    <source>
        <dbReference type="EnsemblPlants" id="KQK88108"/>
    </source>
</evidence>
<sequence length="92" mass="8944">MAAGAASSTSRSLAAATCLLALLFAACLAAALPGADARRLLATAMPPASPGMAPSPTPGADYASGRLLLEGGRELLDGGLRLAGRLLLGLGL</sequence>
<dbReference type="HOGENOM" id="CLU_2403756_0_0_1"/>
<evidence type="ECO:0000313" key="4">
    <source>
        <dbReference type="Proteomes" id="UP000004995"/>
    </source>
</evidence>
<accession>K4AH78</accession>
<gene>
    <name evidence="2" type="ORF">SETIT_9G170600v2</name>
</gene>